<comment type="similarity">
    <text evidence="1">Belongs to the DNA mismatch repair MutL/HexB family.</text>
</comment>
<dbReference type="InterPro" id="IPR038973">
    <property type="entry name" value="MutL/Mlh/Pms-like"/>
</dbReference>
<evidence type="ECO:0000256" key="2">
    <source>
        <dbReference type="ARBA" id="ARBA00022763"/>
    </source>
</evidence>
<evidence type="ECO:0000256" key="1">
    <source>
        <dbReference type="ARBA" id="ARBA00006082"/>
    </source>
</evidence>
<dbReference type="GO" id="GO:0006298">
    <property type="term" value="P:mismatch repair"/>
    <property type="evidence" value="ECO:0007669"/>
    <property type="project" value="InterPro"/>
</dbReference>
<dbReference type="GO" id="GO:0030983">
    <property type="term" value="F:mismatched DNA binding"/>
    <property type="evidence" value="ECO:0007669"/>
    <property type="project" value="InterPro"/>
</dbReference>
<dbReference type="GO" id="GO:0061982">
    <property type="term" value="P:meiosis I cell cycle process"/>
    <property type="evidence" value="ECO:0007669"/>
    <property type="project" value="UniProtKB-ARBA"/>
</dbReference>
<dbReference type="SMART" id="SM01340">
    <property type="entry name" value="DNA_mis_repair"/>
    <property type="match status" value="1"/>
</dbReference>
<dbReference type="Gene3D" id="3.30.230.10">
    <property type="match status" value="1"/>
</dbReference>
<dbReference type="InterPro" id="IPR013507">
    <property type="entry name" value="DNA_mismatch_S5_2-like"/>
</dbReference>
<organism evidence="4 5">
    <name type="scientific">Lepidopterella palustris CBS 459.81</name>
    <dbReference type="NCBI Taxonomy" id="1314670"/>
    <lineage>
        <taxon>Eukaryota</taxon>
        <taxon>Fungi</taxon>
        <taxon>Dikarya</taxon>
        <taxon>Ascomycota</taxon>
        <taxon>Pezizomycotina</taxon>
        <taxon>Dothideomycetes</taxon>
        <taxon>Pleosporomycetidae</taxon>
        <taxon>Mytilinidiales</taxon>
        <taxon>Argynnaceae</taxon>
        <taxon>Lepidopterella</taxon>
    </lineage>
</organism>
<dbReference type="AlphaFoldDB" id="A0A8E2DYX5"/>
<dbReference type="OrthoDB" id="10263226at2759"/>
<dbReference type="Proteomes" id="UP000250266">
    <property type="component" value="Unassembled WGS sequence"/>
</dbReference>
<protein>
    <submittedName>
        <fullName evidence="4">Ribosomal protein S5 domain 2-like protein</fullName>
    </submittedName>
</protein>
<dbReference type="PANTHER" id="PTHR10073">
    <property type="entry name" value="DNA MISMATCH REPAIR PROTEIN MLH, PMS, MUTL"/>
    <property type="match status" value="1"/>
</dbReference>
<dbReference type="SUPFAM" id="SSF55874">
    <property type="entry name" value="ATPase domain of HSP90 chaperone/DNA topoisomerase II/histidine kinase"/>
    <property type="match status" value="1"/>
</dbReference>
<gene>
    <name evidence="4" type="ORF">K432DRAFT_203591</name>
</gene>
<dbReference type="CDD" id="cd03485">
    <property type="entry name" value="MutL_Trans_hPMS_1_like"/>
    <property type="match status" value="1"/>
</dbReference>
<dbReference type="GO" id="GO:0016887">
    <property type="term" value="F:ATP hydrolysis activity"/>
    <property type="evidence" value="ECO:0007669"/>
    <property type="project" value="InterPro"/>
</dbReference>
<dbReference type="SUPFAM" id="SSF54211">
    <property type="entry name" value="Ribosomal protein S5 domain 2-like"/>
    <property type="match status" value="1"/>
</dbReference>
<evidence type="ECO:0000259" key="3">
    <source>
        <dbReference type="SMART" id="SM01340"/>
    </source>
</evidence>
<keyword evidence="5" id="KW-1185">Reference proteome</keyword>
<sequence length="332" mass="37241">MWLGFRGEALASVAEISATLGIVTCVEGEAAAALLRVRKGGDIERQEHVSHPVGTTIRVIDFFKSVPVWKRAALKHSSRYLVNIKHLMQAYALSRPAIKFSLRILKAKDHKSNWMYAPKSGANVEDAAFKVVGRLCASQCKWIVLESNGFKIQAFLPRPNADSSKIGNQGHFISVDSRPVSGNQGTLKEIITLFKEKLRKVNSSLAGVKKPFIFMNVVCPPDSYDPNIEPAKDDVLFDNSGLLLRAVEKFLNAFYSKAHPEMRLVQQSKVFYDDNEEPTSPAQKDHITICEDQIEVIPNPPKRRRTLIKRKMKTHHKLSVVPRCRTLGQSQN</sequence>
<dbReference type="GO" id="GO:0005840">
    <property type="term" value="C:ribosome"/>
    <property type="evidence" value="ECO:0007669"/>
    <property type="project" value="UniProtKB-KW"/>
</dbReference>
<dbReference type="InterPro" id="IPR020568">
    <property type="entry name" value="Ribosomal_Su5_D2-typ_SF"/>
</dbReference>
<reference evidence="4 5" key="1">
    <citation type="journal article" date="2016" name="Nat. Commun.">
        <title>Ectomycorrhizal ecology is imprinted in the genome of the dominant symbiotic fungus Cenococcum geophilum.</title>
        <authorList>
            <consortium name="DOE Joint Genome Institute"/>
            <person name="Peter M."/>
            <person name="Kohler A."/>
            <person name="Ohm R.A."/>
            <person name="Kuo A."/>
            <person name="Krutzmann J."/>
            <person name="Morin E."/>
            <person name="Arend M."/>
            <person name="Barry K.W."/>
            <person name="Binder M."/>
            <person name="Choi C."/>
            <person name="Clum A."/>
            <person name="Copeland A."/>
            <person name="Grisel N."/>
            <person name="Haridas S."/>
            <person name="Kipfer T."/>
            <person name="LaButti K."/>
            <person name="Lindquist E."/>
            <person name="Lipzen A."/>
            <person name="Maire R."/>
            <person name="Meier B."/>
            <person name="Mihaltcheva S."/>
            <person name="Molinier V."/>
            <person name="Murat C."/>
            <person name="Poggeler S."/>
            <person name="Quandt C.A."/>
            <person name="Sperisen C."/>
            <person name="Tritt A."/>
            <person name="Tisserant E."/>
            <person name="Crous P.W."/>
            <person name="Henrissat B."/>
            <person name="Nehls U."/>
            <person name="Egli S."/>
            <person name="Spatafora J.W."/>
            <person name="Grigoriev I.V."/>
            <person name="Martin F.M."/>
        </authorList>
    </citation>
    <scope>NUCLEOTIDE SEQUENCE [LARGE SCALE GENOMIC DNA]</scope>
    <source>
        <strain evidence="4 5">CBS 459.81</strain>
    </source>
</reference>
<keyword evidence="2" id="KW-0227">DNA damage</keyword>
<dbReference type="InterPro" id="IPR014762">
    <property type="entry name" value="DNA_mismatch_repair_CS"/>
</dbReference>
<keyword evidence="4" id="KW-0687">Ribonucleoprotein</keyword>
<dbReference type="GO" id="GO:0005524">
    <property type="term" value="F:ATP binding"/>
    <property type="evidence" value="ECO:0007669"/>
    <property type="project" value="InterPro"/>
</dbReference>
<dbReference type="GO" id="GO:0032389">
    <property type="term" value="C:MutLalpha complex"/>
    <property type="evidence" value="ECO:0007669"/>
    <property type="project" value="TreeGrafter"/>
</dbReference>
<dbReference type="InterPro" id="IPR036890">
    <property type="entry name" value="HATPase_C_sf"/>
</dbReference>
<evidence type="ECO:0000313" key="4">
    <source>
        <dbReference type="EMBL" id="OCK74326.1"/>
    </source>
</evidence>
<dbReference type="Pfam" id="PF01119">
    <property type="entry name" value="DNA_mis_repair"/>
    <property type="match status" value="1"/>
</dbReference>
<dbReference type="PANTHER" id="PTHR10073:SF41">
    <property type="entry name" value="MISMATCH REPAIR PROTEIN, PUTATIVE (AFU_ORTHOLOGUE AFUA_8G05820)-RELATED"/>
    <property type="match status" value="1"/>
</dbReference>
<evidence type="ECO:0000313" key="5">
    <source>
        <dbReference type="Proteomes" id="UP000250266"/>
    </source>
</evidence>
<dbReference type="PROSITE" id="PS00058">
    <property type="entry name" value="DNA_MISMATCH_REPAIR_1"/>
    <property type="match status" value="1"/>
</dbReference>
<dbReference type="Gene3D" id="3.30.565.10">
    <property type="entry name" value="Histidine kinase-like ATPase, C-terminal domain"/>
    <property type="match status" value="1"/>
</dbReference>
<keyword evidence="4" id="KW-0689">Ribosomal protein</keyword>
<name>A0A8E2DYX5_9PEZI</name>
<dbReference type="EMBL" id="KV745504">
    <property type="protein sequence ID" value="OCK74326.1"/>
    <property type="molecule type" value="Genomic_DNA"/>
</dbReference>
<accession>A0A8E2DYX5</accession>
<dbReference type="InterPro" id="IPR014721">
    <property type="entry name" value="Ribsml_uS5_D2-typ_fold_subgr"/>
</dbReference>
<proteinExistence type="inferred from homology"/>
<dbReference type="GO" id="GO:0140664">
    <property type="term" value="F:ATP-dependent DNA damage sensor activity"/>
    <property type="evidence" value="ECO:0007669"/>
    <property type="project" value="InterPro"/>
</dbReference>
<feature type="domain" description="DNA mismatch repair protein S5" evidence="3">
    <location>
        <begin position="128"/>
        <end position="252"/>
    </location>
</feature>